<name>A0AAD5MBX6_PARTN</name>
<reference evidence="1" key="1">
    <citation type="submission" date="2021-06" db="EMBL/GenBank/DDBJ databases">
        <title>Parelaphostrongylus tenuis whole genome reference sequence.</title>
        <authorList>
            <person name="Garwood T.J."/>
            <person name="Larsen P.A."/>
            <person name="Fountain-Jones N.M."/>
            <person name="Garbe J.R."/>
            <person name="Macchietto M.G."/>
            <person name="Kania S.A."/>
            <person name="Gerhold R.W."/>
            <person name="Richards J.E."/>
            <person name="Wolf T.M."/>
        </authorList>
    </citation>
    <scope>NUCLEOTIDE SEQUENCE</scope>
    <source>
        <strain evidence="1">MNPRO001-30</strain>
        <tissue evidence="1">Meninges</tissue>
    </source>
</reference>
<evidence type="ECO:0000313" key="2">
    <source>
        <dbReference type="Proteomes" id="UP001196413"/>
    </source>
</evidence>
<protein>
    <submittedName>
        <fullName evidence="1">Uncharacterized protein</fullName>
    </submittedName>
</protein>
<dbReference type="EMBL" id="JAHQIW010002571">
    <property type="protein sequence ID" value="KAJ1355770.1"/>
    <property type="molecule type" value="Genomic_DNA"/>
</dbReference>
<dbReference type="AlphaFoldDB" id="A0AAD5MBX6"/>
<dbReference type="Proteomes" id="UP001196413">
    <property type="component" value="Unassembled WGS sequence"/>
</dbReference>
<organism evidence="1 2">
    <name type="scientific">Parelaphostrongylus tenuis</name>
    <name type="common">Meningeal worm</name>
    <dbReference type="NCBI Taxonomy" id="148309"/>
    <lineage>
        <taxon>Eukaryota</taxon>
        <taxon>Metazoa</taxon>
        <taxon>Ecdysozoa</taxon>
        <taxon>Nematoda</taxon>
        <taxon>Chromadorea</taxon>
        <taxon>Rhabditida</taxon>
        <taxon>Rhabditina</taxon>
        <taxon>Rhabditomorpha</taxon>
        <taxon>Strongyloidea</taxon>
        <taxon>Metastrongylidae</taxon>
        <taxon>Parelaphostrongylus</taxon>
    </lineage>
</organism>
<accession>A0AAD5MBX6</accession>
<evidence type="ECO:0000313" key="1">
    <source>
        <dbReference type="EMBL" id="KAJ1355770.1"/>
    </source>
</evidence>
<gene>
    <name evidence="1" type="ORF">KIN20_013311</name>
</gene>
<comment type="caution">
    <text evidence="1">The sequence shown here is derived from an EMBL/GenBank/DDBJ whole genome shotgun (WGS) entry which is preliminary data.</text>
</comment>
<keyword evidence="2" id="KW-1185">Reference proteome</keyword>
<sequence length="75" mass="8310">MLRGKNVTYFEDLTGDHSSFADMSSNVVDVIDDVCNDDIGSDCDQKSTNDNENHQADEIDAGLKTNVIFLHTINM</sequence>
<proteinExistence type="predicted"/>